<dbReference type="OrthoDB" id="2544694at2759"/>
<keyword evidence="7" id="KW-1185">Reference proteome</keyword>
<dbReference type="InterPro" id="IPR005828">
    <property type="entry name" value="MFS_sugar_transport-like"/>
</dbReference>
<proteinExistence type="predicted"/>
<keyword evidence="2 5" id="KW-0812">Transmembrane</keyword>
<protein>
    <recommendedName>
        <fullName evidence="8">Major facilitator superfamily (MFS) profile domain-containing protein</fullName>
    </recommendedName>
</protein>
<keyword evidence="4 5" id="KW-0472">Membrane</keyword>
<name>A0A1A6FZ14_NEOLE</name>
<organism evidence="6 7">
    <name type="scientific">Neotoma lepida</name>
    <name type="common">Desert woodrat</name>
    <dbReference type="NCBI Taxonomy" id="56216"/>
    <lineage>
        <taxon>Eukaryota</taxon>
        <taxon>Metazoa</taxon>
        <taxon>Chordata</taxon>
        <taxon>Craniata</taxon>
        <taxon>Vertebrata</taxon>
        <taxon>Euteleostomi</taxon>
        <taxon>Mammalia</taxon>
        <taxon>Eutheria</taxon>
        <taxon>Euarchontoglires</taxon>
        <taxon>Glires</taxon>
        <taxon>Rodentia</taxon>
        <taxon>Myomorpha</taxon>
        <taxon>Muroidea</taxon>
        <taxon>Cricetidae</taxon>
        <taxon>Neotominae</taxon>
        <taxon>Neotoma</taxon>
    </lineage>
</organism>
<comment type="subcellular location">
    <subcellularLocation>
        <location evidence="1">Membrane</location>
        <topology evidence="1">Multi-pass membrane protein</topology>
    </subcellularLocation>
</comment>
<feature type="transmembrane region" description="Helical" evidence="5">
    <location>
        <begin position="15"/>
        <end position="36"/>
    </location>
</feature>
<dbReference type="AlphaFoldDB" id="A0A1A6FZ14"/>
<gene>
    <name evidence="6" type="ORF">A6R68_10433</name>
</gene>
<feature type="transmembrane region" description="Helical" evidence="5">
    <location>
        <begin position="43"/>
        <end position="62"/>
    </location>
</feature>
<dbReference type="GO" id="GO:0022857">
    <property type="term" value="F:transmembrane transporter activity"/>
    <property type="evidence" value="ECO:0007669"/>
    <property type="project" value="InterPro"/>
</dbReference>
<dbReference type="SUPFAM" id="SSF103473">
    <property type="entry name" value="MFS general substrate transporter"/>
    <property type="match status" value="1"/>
</dbReference>
<evidence type="ECO:0008006" key="8">
    <source>
        <dbReference type="Google" id="ProtNLM"/>
    </source>
</evidence>
<keyword evidence="3 5" id="KW-1133">Transmembrane helix</keyword>
<comment type="caution">
    <text evidence="6">The sequence shown here is derived from an EMBL/GenBank/DDBJ whole genome shotgun (WGS) entry which is preliminary data.</text>
</comment>
<dbReference type="EMBL" id="LZPO01116605">
    <property type="protein sequence ID" value="OBS58397.1"/>
    <property type="molecule type" value="Genomic_DNA"/>
</dbReference>
<dbReference type="InterPro" id="IPR036259">
    <property type="entry name" value="MFS_trans_sf"/>
</dbReference>
<evidence type="ECO:0000256" key="5">
    <source>
        <dbReference type="SAM" id="Phobius"/>
    </source>
</evidence>
<dbReference type="Gene3D" id="1.20.1250.20">
    <property type="entry name" value="MFS general substrate transporter like domains"/>
    <property type="match status" value="1"/>
</dbReference>
<dbReference type="GO" id="GO:0016020">
    <property type="term" value="C:membrane"/>
    <property type="evidence" value="ECO:0007669"/>
    <property type="project" value="UniProtKB-SubCell"/>
</dbReference>
<evidence type="ECO:0000256" key="4">
    <source>
        <dbReference type="ARBA" id="ARBA00023136"/>
    </source>
</evidence>
<evidence type="ECO:0000256" key="1">
    <source>
        <dbReference type="ARBA" id="ARBA00004141"/>
    </source>
</evidence>
<evidence type="ECO:0000256" key="3">
    <source>
        <dbReference type="ARBA" id="ARBA00022989"/>
    </source>
</evidence>
<accession>A0A1A6FZ14</accession>
<evidence type="ECO:0000256" key="2">
    <source>
        <dbReference type="ARBA" id="ARBA00022692"/>
    </source>
</evidence>
<reference evidence="6 7" key="1">
    <citation type="submission" date="2016-06" db="EMBL/GenBank/DDBJ databases">
        <title>The Draft Genome Sequence and Annotation of the Desert Woodrat Neotoma lepida.</title>
        <authorList>
            <person name="Campbell M."/>
            <person name="Oakeson K.F."/>
            <person name="Yandell M."/>
            <person name="Halpert J.R."/>
            <person name="Dearing D."/>
        </authorList>
    </citation>
    <scope>NUCLEOTIDE SEQUENCE [LARGE SCALE GENOMIC DNA]</scope>
    <source>
        <strain evidence="6">417</strain>
        <tissue evidence="6">Liver</tissue>
    </source>
</reference>
<dbReference type="Pfam" id="PF00083">
    <property type="entry name" value="Sugar_tr"/>
    <property type="match status" value="1"/>
</dbReference>
<evidence type="ECO:0000313" key="7">
    <source>
        <dbReference type="Proteomes" id="UP000092124"/>
    </source>
</evidence>
<dbReference type="STRING" id="56216.A0A1A6FZ14"/>
<dbReference type="Proteomes" id="UP000092124">
    <property type="component" value="Unassembled WGS sequence"/>
</dbReference>
<sequence>MALGVEWLDVEHCTVAGVISSIFWMGGVLLLALVGYLIRSWQWLLLAVTLPCVPGIISIWWVPESARWLLTQGRVEEAQTYLFCCAKLNGQPVGSEEPSGRRGLLRITATLFKFGVNFSYYGLTLDASGLGVNVY</sequence>
<dbReference type="PANTHER" id="PTHR24064">
    <property type="entry name" value="SOLUTE CARRIER FAMILY 22 MEMBER"/>
    <property type="match status" value="1"/>
</dbReference>
<evidence type="ECO:0000313" key="6">
    <source>
        <dbReference type="EMBL" id="OBS58397.1"/>
    </source>
</evidence>